<keyword evidence="2" id="KW-1185">Reference proteome</keyword>
<evidence type="ECO:0000313" key="1">
    <source>
        <dbReference type="EMBL" id="PRY90653.1"/>
    </source>
</evidence>
<name>A0A2T0WVC4_9BACT</name>
<gene>
    <name evidence="1" type="ORF">CLW00_101317</name>
</gene>
<proteinExistence type="predicted"/>
<sequence>MGSHFFKVIRKSKCNHFLITENIKGEDTFEILKKMVQSLLPYAYI</sequence>
<accession>A0A2T0WVC4</accession>
<organism evidence="1 2">
    <name type="scientific">Mongoliibacter ruber</name>
    <dbReference type="NCBI Taxonomy" id="1750599"/>
    <lineage>
        <taxon>Bacteria</taxon>
        <taxon>Pseudomonadati</taxon>
        <taxon>Bacteroidota</taxon>
        <taxon>Cytophagia</taxon>
        <taxon>Cytophagales</taxon>
        <taxon>Cyclobacteriaceae</taxon>
        <taxon>Mongoliibacter</taxon>
    </lineage>
</organism>
<dbReference type="Proteomes" id="UP000238157">
    <property type="component" value="Unassembled WGS sequence"/>
</dbReference>
<evidence type="ECO:0000313" key="2">
    <source>
        <dbReference type="Proteomes" id="UP000238157"/>
    </source>
</evidence>
<dbReference type="AlphaFoldDB" id="A0A2T0WVC4"/>
<protein>
    <submittedName>
        <fullName evidence="1">Uncharacterized protein</fullName>
    </submittedName>
</protein>
<comment type="caution">
    <text evidence="1">The sequence shown here is derived from an EMBL/GenBank/DDBJ whole genome shotgun (WGS) entry which is preliminary data.</text>
</comment>
<dbReference type="EMBL" id="PVTR01000001">
    <property type="protein sequence ID" value="PRY90653.1"/>
    <property type="molecule type" value="Genomic_DNA"/>
</dbReference>
<reference evidence="1 2" key="1">
    <citation type="submission" date="2018-03" db="EMBL/GenBank/DDBJ databases">
        <title>Genomic Encyclopedia of Archaeal and Bacterial Type Strains, Phase II (KMG-II): from individual species to whole genera.</title>
        <authorList>
            <person name="Goeker M."/>
        </authorList>
    </citation>
    <scope>NUCLEOTIDE SEQUENCE [LARGE SCALE GENOMIC DNA]</scope>
    <source>
        <strain evidence="1 2">DSM 27929</strain>
    </source>
</reference>